<reference evidence="1" key="1">
    <citation type="submission" date="2018-05" db="EMBL/GenBank/DDBJ databases">
        <authorList>
            <person name="Lanie J.A."/>
            <person name="Ng W.-L."/>
            <person name="Kazmierczak K.M."/>
            <person name="Andrzejewski T.M."/>
            <person name="Davidsen T.M."/>
            <person name="Wayne K.J."/>
            <person name="Tettelin H."/>
            <person name="Glass J.I."/>
            <person name="Rusch D."/>
            <person name="Podicherti R."/>
            <person name="Tsui H.-C.T."/>
            <person name="Winkler M.E."/>
        </authorList>
    </citation>
    <scope>NUCLEOTIDE SEQUENCE</scope>
</reference>
<sequence>MSELSSSGDWTHLSDAVLCFGHFNTIHPGHVRYFRTANQYDGPLVVAIDGDRQIPEEERNR</sequence>
<organism evidence="1">
    <name type="scientific">marine metagenome</name>
    <dbReference type="NCBI Taxonomy" id="408172"/>
    <lineage>
        <taxon>unclassified sequences</taxon>
        <taxon>metagenomes</taxon>
        <taxon>ecological metagenomes</taxon>
    </lineage>
</organism>
<evidence type="ECO:0000313" key="1">
    <source>
        <dbReference type="EMBL" id="SVD09815.1"/>
    </source>
</evidence>
<proteinExistence type="predicted"/>
<accession>A0A382SK01</accession>
<feature type="non-terminal residue" evidence="1">
    <location>
        <position position="61"/>
    </location>
</feature>
<protein>
    <recommendedName>
        <fullName evidence="2">Cytidyltransferase-like domain-containing protein</fullName>
    </recommendedName>
</protein>
<name>A0A382SK01_9ZZZZ</name>
<dbReference type="SUPFAM" id="SSF52374">
    <property type="entry name" value="Nucleotidylyl transferase"/>
    <property type="match status" value="1"/>
</dbReference>
<dbReference type="AlphaFoldDB" id="A0A382SK01"/>
<dbReference type="InterPro" id="IPR014729">
    <property type="entry name" value="Rossmann-like_a/b/a_fold"/>
</dbReference>
<dbReference type="EMBL" id="UINC01129430">
    <property type="protein sequence ID" value="SVD09815.1"/>
    <property type="molecule type" value="Genomic_DNA"/>
</dbReference>
<evidence type="ECO:0008006" key="2">
    <source>
        <dbReference type="Google" id="ProtNLM"/>
    </source>
</evidence>
<gene>
    <name evidence="1" type="ORF">METZ01_LOCUS362669</name>
</gene>
<dbReference type="Gene3D" id="3.40.50.620">
    <property type="entry name" value="HUPs"/>
    <property type="match status" value="1"/>
</dbReference>